<comment type="caution">
    <text evidence="1">The sequence shown here is derived from an EMBL/GenBank/DDBJ whole genome shotgun (WGS) entry which is preliminary data.</text>
</comment>
<evidence type="ECO:0000313" key="1">
    <source>
        <dbReference type="EMBL" id="NVL12135.1"/>
    </source>
</evidence>
<reference evidence="1" key="1">
    <citation type="submission" date="2020-06" db="EMBL/GenBank/DDBJ databases">
        <title>Whole Genome Sequence of Bradyrhizobium sp. Strain 66S1MB.</title>
        <authorList>
            <person name="Bromfield E."/>
            <person name="Cloutier S."/>
        </authorList>
    </citation>
    <scope>NUCLEOTIDE SEQUENCE</scope>
    <source>
        <strain evidence="1">66S1MB</strain>
    </source>
</reference>
<name>A0A974AIW0_9BRAD</name>
<organism evidence="1">
    <name type="scientific">Bradyrhizobium quebecense</name>
    <dbReference type="NCBI Taxonomy" id="2748629"/>
    <lineage>
        <taxon>Bacteria</taxon>
        <taxon>Pseudomonadati</taxon>
        <taxon>Pseudomonadota</taxon>
        <taxon>Alphaproteobacteria</taxon>
        <taxon>Hyphomicrobiales</taxon>
        <taxon>Nitrobacteraceae</taxon>
        <taxon>Bradyrhizobium</taxon>
    </lineage>
</organism>
<sequence length="389" mass="42633">MKQQDPRYNGLWVFKPDLTKLRPGDVILTRNAEAISFKGKRRSDIIAKVTGGNFSHALICTALPTLIEALPDGVSNISVQNCFVHDLKHVRVLRYPNQAIARAAASEAFKFFGKEYSVPAALRSVLPGVPILESSDGKTFCSALVAAVYRAAGAPEFASIHPMKTTPATLEKSGHFADVTSEVFVSILSPNNIEQMSALDGDRAVSPMAGQSKLLNSYYARLSVPIGEFFAQYPTLTLKKPTSFFECLAFINSACIAANRLPDHAEANKARAQVKFIDDLAFELLSEGKWQAMMMAAQAIDDSSMQYSLDESFKVNPDVNLADTLGMIKATQDQIASRSSILSDPVGQSRAWDEWVRMTHEAVSELNVRLNVLNEVLERVFPSARRGGQ</sequence>
<proteinExistence type="predicted"/>
<dbReference type="InterPro" id="IPR038765">
    <property type="entry name" value="Papain-like_cys_pep_sf"/>
</dbReference>
<dbReference type="SUPFAM" id="SSF54001">
    <property type="entry name" value="Cysteine proteinases"/>
    <property type="match status" value="1"/>
</dbReference>
<protein>
    <recommendedName>
        <fullName evidence="2">Permuted papain-like amidase enzyme, YaeF/YiiX, C92 family</fullName>
    </recommendedName>
</protein>
<gene>
    <name evidence="1" type="ORF">HU230_42365</name>
</gene>
<dbReference type="AlphaFoldDB" id="A0A974AIW0"/>
<dbReference type="Gene3D" id="3.90.1720.10">
    <property type="entry name" value="endopeptidase domain like (from Nostoc punctiforme)"/>
    <property type="match status" value="1"/>
</dbReference>
<accession>A0A974AIW0</accession>
<dbReference type="EMBL" id="JABWSX010000004">
    <property type="protein sequence ID" value="NVL12135.1"/>
    <property type="molecule type" value="Genomic_DNA"/>
</dbReference>
<evidence type="ECO:0008006" key="2">
    <source>
        <dbReference type="Google" id="ProtNLM"/>
    </source>
</evidence>